<proteinExistence type="predicted"/>
<comment type="caution">
    <text evidence="1">The sequence shown here is derived from an EMBL/GenBank/DDBJ whole genome shotgun (WGS) entry which is preliminary data.</text>
</comment>
<evidence type="ECO:0000313" key="2">
    <source>
        <dbReference type="Proteomes" id="UP001174136"/>
    </source>
</evidence>
<sequence>MSVLPLKKLRRNSRYLFGLILVVGVVAVVHEFVAANTWSNRSRECCHKRRPLEKECIGWGGKYSDIMQS</sequence>
<protein>
    <submittedName>
        <fullName evidence="1">Uncharacterized protein</fullName>
    </submittedName>
</protein>
<keyword evidence="2" id="KW-1185">Reference proteome</keyword>
<accession>A0AA47MEQ7</accession>
<reference evidence="1" key="1">
    <citation type="journal article" date="2023" name="Front. Mar. Sci.">
        <title>A new Merluccius polli reference genome to investigate the effects of global change in West African waters.</title>
        <authorList>
            <person name="Mateo J.L."/>
            <person name="Blanco-Fernandez C."/>
            <person name="Garcia-Vazquez E."/>
            <person name="Machado-Schiaffino G."/>
        </authorList>
    </citation>
    <scope>NUCLEOTIDE SEQUENCE</scope>
    <source>
        <strain evidence="1">C29</strain>
        <tissue evidence="1">Fin</tissue>
    </source>
</reference>
<dbReference type="Proteomes" id="UP001174136">
    <property type="component" value="Unassembled WGS sequence"/>
</dbReference>
<name>A0AA47MEQ7_MERPO</name>
<evidence type="ECO:0000313" key="1">
    <source>
        <dbReference type="EMBL" id="KAK0138855.1"/>
    </source>
</evidence>
<gene>
    <name evidence="1" type="ORF">N1851_024591</name>
</gene>
<organism evidence="1 2">
    <name type="scientific">Merluccius polli</name>
    <name type="common">Benguela hake</name>
    <name type="synonym">Merluccius cadenati</name>
    <dbReference type="NCBI Taxonomy" id="89951"/>
    <lineage>
        <taxon>Eukaryota</taxon>
        <taxon>Metazoa</taxon>
        <taxon>Chordata</taxon>
        <taxon>Craniata</taxon>
        <taxon>Vertebrata</taxon>
        <taxon>Euteleostomi</taxon>
        <taxon>Actinopterygii</taxon>
        <taxon>Neopterygii</taxon>
        <taxon>Teleostei</taxon>
        <taxon>Neoteleostei</taxon>
        <taxon>Acanthomorphata</taxon>
        <taxon>Zeiogadaria</taxon>
        <taxon>Gadariae</taxon>
        <taxon>Gadiformes</taxon>
        <taxon>Gadoidei</taxon>
        <taxon>Merlucciidae</taxon>
        <taxon>Merluccius</taxon>
    </lineage>
</organism>
<dbReference type="EMBL" id="JAOPHQ010004566">
    <property type="protein sequence ID" value="KAK0138855.1"/>
    <property type="molecule type" value="Genomic_DNA"/>
</dbReference>
<dbReference type="AlphaFoldDB" id="A0AA47MEQ7"/>